<organism evidence="6 7">
    <name type="scientific">Candidatus Berkelbacteria bacterium Athens1014_28</name>
    <dbReference type="NCBI Taxonomy" id="2017145"/>
    <lineage>
        <taxon>Bacteria</taxon>
        <taxon>Candidatus Berkelbacteria</taxon>
    </lineage>
</organism>
<dbReference type="Pfam" id="PF00535">
    <property type="entry name" value="Glycos_transf_2"/>
    <property type="match status" value="1"/>
</dbReference>
<feature type="transmembrane region" description="Helical" evidence="4">
    <location>
        <begin position="268"/>
        <end position="289"/>
    </location>
</feature>
<evidence type="ECO:0000256" key="1">
    <source>
        <dbReference type="ARBA" id="ARBA00006739"/>
    </source>
</evidence>
<keyword evidence="2" id="KW-0328">Glycosyltransferase</keyword>
<dbReference type="Gene3D" id="3.90.550.10">
    <property type="entry name" value="Spore Coat Polysaccharide Biosynthesis Protein SpsA, Chain A"/>
    <property type="match status" value="1"/>
</dbReference>
<feature type="domain" description="Glycosyltransferase 2-like" evidence="5">
    <location>
        <begin position="8"/>
        <end position="119"/>
    </location>
</feature>
<dbReference type="PANTHER" id="PTHR43179">
    <property type="entry name" value="RHAMNOSYLTRANSFERASE WBBL"/>
    <property type="match status" value="1"/>
</dbReference>
<evidence type="ECO:0000313" key="7">
    <source>
        <dbReference type="Proteomes" id="UP000316495"/>
    </source>
</evidence>
<dbReference type="EMBL" id="VMGN01000040">
    <property type="protein sequence ID" value="TSC93573.1"/>
    <property type="molecule type" value="Genomic_DNA"/>
</dbReference>
<comment type="caution">
    <text evidence="6">The sequence shown here is derived from an EMBL/GenBank/DDBJ whole genome shotgun (WGS) entry which is preliminary data.</text>
</comment>
<name>A0A554LL26_9BACT</name>
<sequence length="327" mass="37388">MKKYPLVSIIVPTIRLNDYIHESMGRILNLDYPNFEVLIFPDEKDKVHTWPKTKIIASGKVGPAEKRDLALKYAKGKVLAFLDDDAYPERDWLKIMTPLFRDSNIGAVGGPAITPNHDGILQKVSGAVFESYLGGGPARNRYLSAGKKKECDDWPTVNLLVWRDVFAEVGGFDSSFWPGEDTKLCLDIINAGYKIIYDPEGVVYHHRRADLLKHFKQIGSYALHRGHFAKKYPKTSLKIGYFIPTLFCLYLIFWISILFRISDFGFRILLSLPLLAYILGLIADAIIISLRWKNILIGLLTIPMIFLTHIWYGIRFVWGLIIKKLDR</sequence>
<keyword evidence="4" id="KW-1133">Transmembrane helix</keyword>
<keyword evidence="4" id="KW-0812">Transmembrane</keyword>
<evidence type="ECO:0000256" key="4">
    <source>
        <dbReference type="SAM" id="Phobius"/>
    </source>
</evidence>
<dbReference type="InterPro" id="IPR029044">
    <property type="entry name" value="Nucleotide-diphossugar_trans"/>
</dbReference>
<dbReference type="SUPFAM" id="SSF53448">
    <property type="entry name" value="Nucleotide-diphospho-sugar transferases"/>
    <property type="match status" value="1"/>
</dbReference>
<dbReference type="PANTHER" id="PTHR43179:SF12">
    <property type="entry name" value="GALACTOFURANOSYLTRANSFERASE GLFT2"/>
    <property type="match status" value="1"/>
</dbReference>
<protein>
    <submittedName>
        <fullName evidence="6">Glycosyltransferase, group 2 family protein</fullName>
    </submittedName>
</protein>
<reference evidence="6 7" key="1">
    <citation type="submission" date="2017-07" db="EMBL/GenBank/DDBJ databases">
        <title>Mechanisms for carbon and nitrogen cycling indicate functional differentiation within the Candidate Phyla Radiation.</title>
        <authorList>
            <person name="Danczak R.E."/>
            <person name="Johnston M.D."/>
            <person name="Kenah C."/>
            <person name="Slattery M."/>
            <person name="Wrighton K.C."/>
            <person name="Wilkins M.J."/>
        </authorList>
    </citation>
    <scope>NUCLEOTIDE SEQUENCE [LARGE SCALE GENOMIC DNA]</scope>
    <source>
        <strain evidence="6">Athens1014_28</strain>
    </source>
</reference>
<evidence type="ECO:0000256" key="2">
    <source>
        <dbReference type="ARBA" id="ARBA00022676"/>
    </source>
</evidence>
<accession>A0A554LL26</accession>
<keyword evidence="3 6" id="KW-0808">Transferase</keyword>
<dbReference type="InterPro" id="IPR001173">
    <property type="entry name" value="Glyco_trans_2-like"/>
</dbReference>
<feature type="transmembrane region" description="Helical" evidence="4">
    <location>
        <begin position="239"/>
        <end position="261"/>
    </location>
</feature>
<proteinExistence type="inferred from homology"/>
<dbReference type="GO" id="GO:0016757">
    <property type="term" value="F:glycosyltransferase activity"/>
    <property type="evidence" value="ECO:0007669"/>
    <property type="project" value="UniProtKB-KW"/>
</dbReference>
<evidence type="ECO:0000256" key="3">
    <source>
        <dbReference type="ARBA" id="ARBA00022679"/>
    </source>
</evidence>
<evidence type="ECO:0000259" key="5">
    <source>
        <dbReference type="Pfam" id="PF00535"/>
    </source>
</evidence>
<keyword evidence="4" id="KW-0472">Membrane</keyword>
<dbReference type="Proteomes" id="UP000316495">
    <property type="component" value="Unassembled WGS sequence"/>
</dbReference>
<gene>
    <name evidence="6" type="ORF">Athens101428_640</name>
</gene>
<comment type="similarity">
    <text evidence="1">Belongs to the glycosyltransferase 2 family.</text>
</comment>
<dbReference type="AlphaFoldDB" id="A0A554LL26"/>
<feature type="transmembrane region" description="Helical" evidence="4">
    <location>
        <begin position="295"/>
        <end position="318"/>
    </location>
</feature>
<evidence type="ECO:0000313" key="6">
    <source>
        <dbReference type="EMBL" id="TSC93573.1"/>
    </source>
</evidence>